<evidence type="ECO:0000313" key="2">
    <source>
        <dbReference type="Proteomes" id="UP000276953"/>
    </source>
</evidence>
<evidence type="ECO:0000313" key="1">
    <source>
        <dbReference type="EMBL" id="RTZ49643.1"/>
    </source>
</evidence>
<protein>
    <submittedName>
        <fullName evidence="1">Uncharacterized protein</fullName>
    </submittedName>
</protein>
<comment type="caution">
    <text evidence="1">The sequence shown here is derived from an EMBL/GenBank/DDBJ whole genome shotgun (WGS) entry which is preliminary data.</text>
</comment>
<organism evidence="1 2">
    <name type="scientific">Chryseobacterium arthrosphaerae</name>
    <dbReference type="NCBI Taxonomy" id="651561"/>
    <lineage>
        <taxon>Bacteria</taxon>
        <taxon>Pseudomonadati</taxon>
        <taxon>Bacteroidota</taxon>
        <taxon>Flavobacteriia</taxon>
        <taxon>Flavobacteriales</taxon>
        <taxon>Weeksellaceae</taxon>
        <taxon>Chryseobacterium group</taxon>
        <taxon>Chryseobacterium</taxon>
    </lineage>
</organism>
<reference evidence="1 2" key="1">
    <citation type="submission" date="2018-12" db="EMBL/GenBank/DDBJ databases">
        <title>Draft Genome Sequence of Chryseobacterium arthrosphaerae strain ED882-96 Isolated from the Blood of a Patient with Liver Cirrhosis in Taiwan.</title>
        <authorList>
            <person name="Lin J.-N."/>
            <person name="Lai C.-H."/>
            <person name="Yang C.-H."/>
            <person name="Huang Y.-H."/>
        </authorList>
    </citation>
    <scope>NUCLEOTIDE SEQUENCE [LARGE SCALE GENOMIC DNA]</scope>
    <source>
        <strain evidence="1 2">ED882-96</strain>
    </source>
</reference>
<dbReference type="AlphaFoldDB" id="A0A3S0QI85"/>
<accession>A0A3S0QI85</accession>
<proteinExistence type="predicted"/>
<dbReference type="Proteomes" id="UP000276953">
    <property type="component" value="Unassembled WGS sequence"/>
</dbReference>
<sequence>MKIIDDTNGIQSCIIKHPMTIRKYHLPEVVQMKNTGHISIYEGGLLDKKEVYNSSNKLLSAEQTNYNFEDISGAIDYQLFILMIHGLLKNIRNHPG</sequence>
<name>A0A3S0QI85_9FLAO</name>
<dbReference type="EMBL" id="RYFC01000001">
    <property type="protein sequence ID" value="RTZ49643.1"/>
    <property type="molecule type" value="Genomic_DNA"/>
</dbReference>
<gene>
    <name evidence="1" type="ORF">EJ377_04465</name>
</gene>